<dbReference type="OrthoDB" id="1947873at2"/>
<dbReference type="Proteomes" id="UP000254519">
    <property type="component" value="Unassembled WGS sequence"/>
</dbReference>
<sequence length="485" mass="56854">MIEKIKATELSIGRTYLSFILPVGFDNGEKLDFARSLEENGFAFFKLNDQNKDHENIFGDEISVDTQELEQYFLPYTEHILFPESLNEHGFHRFTKSIGESFIICIHGKTFPFYVPTIDVMLGPFGFAFLTIRVTLDKEEKDLADVLDFAQHFRAVESKLDEERGAYILHPQSGNSISVYDFLFTLLCPVMERYMLPDEKPDRYFGSFPYIEDERMLVSAFLFSLDNTPITEDQLYRMGTIDGRTPNGEVFISANNPSYVQRFLNKYMHDRWAPHTYTIITGHAFMTISNELPNDTERMLSQFMGTHYYNYLLHYFYKTMLLRVAYEYSKIDWDKDDEYVKSLIKFITLFSSLYYNKDVSTRAEGKELTIMFRKAFQIDSYFKEVTNTLQALYKSQENLAADRMNTLLFILTIFTVISGIYGMNLVIEDWKTHSGWKDFMNYTLFEWISLITAVTGIALSFYLVAATFSKKIRNKLRRRKAKNYL</sequence>
<organism evidence="2 3">
    <name type="scientific">Sporosarcina pasteurii</name>
    <name type="common">Bacillus pasteurii</name>
    <dbReference type="NCBI Taxonomy" id="1474"/>
    <lineage>
        <taxon>Bacteria</taxon>
        <taxon>Bacillati</taxon>
        <taxon>Bacillota</taxon>
        <taxon>Bacilli</taxon>
        <taxon>Bacillales</taxon>
        <taxon>Caryophanaceae</taxon>
        <taxon>Sporosarcina</taxon>
    </lineage>
</organism>
<reference evidence="2 3" key="1">
    <citation type="submission" date="2018-06" db="EMBL/GenBank/DDBJ databases">
        <authorList>
            <consortium name="Pathogen Informatics"/>
            <person name="Doyle S."/>
        </authorList>
    </citation>
    <scope>NUCLEOTIDE SEQUENCE [LARGE SCALE GENOMIC DNA]</scope>
    <source>
        <strain evidence="3">ATCC 11859 / DSM 33 / NCIB 8841 / NCTC 4822</strain>
    </source>
</reference>
<keyword evidence="1" id="KW-0812">Transmembrane</keyword>
<keyword evidence="3" id="KW-1185">Reference proteome</keyword>
<name>A0A380C8D8_SPOPA</name>
<dbReference type="EMBL" id="UGYZ01000002">
    <property type="protein sequence ID" value="SUJ14395.1"/>
    <property type="molecule type" value="Genomic_DNA"/>
</dbReference>
<evidence type="ECO:0000313" key="3">
    <source>
        <dbReference type="Proteomes" id="UP000254519"/>
    </source>
</evidence>
<accession>A0A380C8D8</accession>
<keyword evidence="1" id="KW-0472">Membrane</keyword>
<keyword evidence="1" id="KW-1133">Transmembrane helix</keyword>
<evidence type="ECO:0000313" key="2">
    <source>
        <dbReference type="EMBL" id="SUJ14395.1"/>
    </source>
</evidence>
<gene>
    <name evidence="2" type="ORF">NCTC4822_02437</name>
</gene>
<proteinExistence type="predicted"/>
<feature type="transmembrane region" description="Helical" evidence="1">
    <location>
        <begin position="447"/>
        <end position="469"/>
    </location>
</feature>
<evidence type="ECO:0000256" key="1">
    <source>
        <dbReference type="SAM" id="Phobius"/>
    </source>
</evidence>
<evidence type="ECO:0008006" key="4">
    <source>
        <dbReference type="Google" id="ProtNLM"/>
    </source>
</evidence>
<protein>
    <recommendedName>
        <fullName evidence="4">CorA-like Mg2+ transporter protein</fullName>
    </recommendedName>
</protein>
<dbReference type="RefSeq" id="WP_115362535.1">
    <property type="nucleotide sequence ID" value="NZ_CP038012.1"/>
</dbReference>
<dbReference type="AlphaFoldDB" id="A0A380C8D8"/>
<feature type="transmembrane region" description="Helical" evidence="1">
    <location>
        <begin position="407"/>
        <end position="427"/>
    </location>
</feature>